<dbReference type="InterPro" id="IPR013211">
    <property type="entry name" value="LVIVD"/>
</dbReference>
<dbReference type="SUPFAM" id="SSF75011">
    <property type="entry name" value="3-carboxy-cis,cis-mucoante lactonizing enzyme"/>
    <property type="match status" value="1"/>
</dbReference>
<evidence type="ECO:0000313" key="1">
    <source>
        <dbReference type="EMBL" id="PRR73571.1"/>
    </source>
</evidence>
<proteinExistence type="predicted"/>
<dbReference type="AlphaFoldDB" id="A0A9X7J374"/>
<keyword evidence="2" id="KW-1185">Reference proteome</keyword>
<comment type="caution">
    <text evidence="1">The sequence shown here is derived from an EMBL/GenBank/DDBJ whole genome shotgun (WGS) entry which is preliminary data.</text>
</comment>
<dbReference type="Pfam" id="PF08309">
    <property type="entry name" value="LVIVD"/>
    <property type="match status" value="2"/>
</dbReference>
<sequence length="370" mass="41387">MSLRLLGHTDLNGNGATLQLMTSRGLLFVGHMKPGLGTSIVDVTDPRRPRVIGSLPGFKDTLSPKVQIAGDLLLVNYEQRGANKAERVGFAVYDISNPRRPKEITYYHTGGKGVHRIWYTGGRYAFISAVPPGFRDRMLLIIDMKDPEHPCEVGRWWLPGLWADGGETPDWPPERRCCLHHAIVAGERAYLGFWDAGVIILDISDIGQPREISRLSWAPQEGSCTHTALPLTGRNLLVVTDESTRPRCQEPPKYVRIIDIKNEREPRVIAKCPLPRGDFCNRGLRFGPHNLHENRPGSFISENLIFVTYFNAGLRVYDLTQPDRPVEVDHYLPPAPPGIEAIQINDVYVEPEGIIYISDRAGAGVYILES</sequence>
<accession>A0A9X7J374</accession>
<evidence type="ECO:0000313" key="2">
    <source>
        <dbReference type="Proteomes" id="UP000239430"/>
    </source>
</evidence>
<dbReference type="Proteomes" id="UP000239430">
    <property type="component" value="Unassembled WGS sequence"/>
</dbReference>
<reference evidence="1 2" key="1">
    <citation type="submission" date="2018-03" db="EMBL/GenBank/DDBJ databases">
        <title>Genome sequence of Moorella stamsii DSM 26217.</title>
        <authorList>
            <person name="Poehlein A."/>
            <person name="Daniel R."/>
        </authorList>
    </citation>
    <scope>NUCLEOTIDE SEQUENCE [LARGE SCALE GENOMIC DNA]</scope>
    <source>
        <strain evidence="2">DSM 26217</strain>
    </source>
</reference>
<dbReference type="RefSeq" id="WP_054938187.1">
    <property type="nucleotide sequence ID" value="NZ_PVXL01000040.1"/>
</dbReference>
<name>A0A9X7J374_9FIRM</name>
<dbReference type="EMBL" id="PVXL01000040">
    <property type="protein sequence ID" value="PRR73571.1"/>
    <property type="molecule type" value="Genomic_DNA"/>
</dbReference>
<protein>
    <submittedName>
        <fullName evidence="1">LVIVD repeat protein</fullName>
    </submittedName>
</protein>
<organism evidence="1 2">
    <name type="scientific">Neomoorella stamsii</name>
    <dbReference type="NCBI Taxonomy" id="1266720"/>
    <lineage>
        <taxon>Bacteria</taxon>
        <taxon>Bacillati</taxon>
        <taxon>Bacillota</taxon>
        <taxon>Clostridia</taxon>
        <taxon>Neomoorellales</taxon>
        <taxon>Neomoorellaceae</taxon>
        <taxon>Neomoorella</taxon>
    </lineage>
</organism>
<gene>
    <name evidence="1" type="ORF">MOST_14190</name>
</gene>